<dbReference type="RefSeq" id="WP_265424024.1">
    <property type="nucleotide sequence ID" value="NZ_JAPFPW010000003.1"/>
</dbReference>
<gene>
    <name evidence="1" type="ORF">OOT00_04110</name>
</gene>
<name>A0ABT3N803_9BACT</name>
<proteinExistence type="predicted"/>
<organism evidence="1 2">
    <name type="scientific">Desulfobotulus pelophilus</name>
    <dbReference type="NCBI Taxonomy" id="2823377"/>
    <lineage>
        <taxon>Bacteria</taxon>
        <taxon>Pseudomonadati</taxon>
        <taxon>Thermodesulfobacteriota</taxon>
        <taxon>Desulfobacteria</taxon>
        <taxon>Desulfobacterales</taxon>
        <taxon>Desulfobacteraceae</taxon>
        <taxon>Desulfobotulus</taxon>
    </lineage>
</organism>
<dbReference type="EMBL" id="JAPFPW010000003">
    <property type="protein sequence ID" value="MCW7753167.1"/>
    <property type="molecule type" value="Genomic_DNA"/>
</dbReference>
<protein>
    <submittedName>
        <fullName evidence="1">Uncharacterized protein</fullName>
    </submittedName>
</protein>
<evidence type="ECO:0000313" key="2">
    <source>
        <dbReference type="Proteomes" id="UP001209681"/>
    </source>
</evidence>
<keyword evidence="2" id="KW-1185">Reference proteome</keyword>
<comment type="caution">
    <text evidence="1">The sequence shown here is derived from an EMBL/GenBank/DDBJ whole genome shotgun (WGS) entry which is preliminary data.</text>
</comment>
<dbReference type="Proteomes" id="UP001209681">
    <property type="component" value="Unassembled WGS sequence"/>
</dbReference>
<sequence>MVKACNENIEKTLVLADQMLALADKGDEEREDVGCGVLYGILRDTGYRLKQLAEKEKASHMFKGSWPD</sequence>
<reference evidence="1 2" key="1">
    <citation type="submission" date="2022-11" db="EMBL/GenBank/DDBJ databases">
        <title>Desulfobotulus tamanensis H1 sp. nov. - anaerobic, alkaliphilic, sulphate reducing bacterium isolated from terrestrial mud volcano.</title>
        <authorList>
            <person name="Frolova A."/>
            <person name="Merkel A.Y."/>
            <person name="Slobodkin A.I."/>
        </authorList>
    </citation>
    <scope>NUCLEOTIDE SEQUENCE [LARGE SCALE GENOMIC DNA]</scope>
    <source>
        <strain evidence="1 2">H1</strain>
    </source>
</reference>
<accession>A0ABT3N803</accession>
<evidence type="ECO:0000313" key="1">
    <source>
        <dbReference type="EMBL" id="MCW7753167.1"/>
    </source>
</evidence>